<gene>
    <name evidence="3" type="ORF">M422DRAFT_262463</name>
</gene>
<keyword evidence="4" id="KW-1185">Reference proteome</keyword>
<feature type="compositionally biased region" description="Polar residues" evidence="1">
    <location>
        <begin position="51"/>
        <end position="65"/>
    </location>
</feature>
<dbReference type="HOGENOM" id="CLU_943872_0_0_1"/>
<feature type="transmembrane region" description="Helical" evidence="2">
    <location>
        <begin position="105"/>
        <end position="132"/>
    </location>
</feature>
<keyword evidence="2" id="KW-0472">Membrane</keyword>
<feature type="region of interest" description="Disordered" evidence="1">
    <location>
        <begin position="143"/>
        <end position="173"/>
    </location>
</feature>
<feature type="compositionally biased region" description="Basic and acidic residues" evidence="1">
    <location>
        <begin position="143"/>
        <end position="159"/>
    </location>
</feature>
<evidence type="ECO:0000313" key="4">
    <source>
        <dbReference type="Proteomes" id="UP000054279"/>
    </source>
</evidence>
<keyword evidence="2" id="KW-0812">Transmembrane</keyword>
<dbReference type="EMBL" id="KN837190">
    <property type="protein sequence ID" value="KIJ35297.1"/>
    <property type="molecule type" value="Genomic_DNA"/>
</dbReference>
<feature type="region of interest" description="Disordered" evidence="1">
    <location>
        <begin position="1"/>
        <end position="101"/>
    </location>
</feature>
<organism evidence="3 4">
    <name type="scientific">Sphaerobolus stellatus (strain SS14)</name>
    <dbReference type="NCBI Taxonomy" id="990650"/>
    <lineage>
        <taxon>Eukaryota</taxon>
        <taxon>Fungi</taxon>
        <taxon>Dikarya</taxon>
        <taxon>Basidiomycota</taxon>
        <taxon>Agaricomycotina</taxon>
        <taxon>Agaricomycetes</taxon>
        <taxon>Phallomycetidae</taxon>
        <taxon>Geastrales</taxon>
        <taxon>Sphaerobolaceae</taxon>
        <taxon>Sphaerobolus</taxon>
    </lineage>
</organism>
<proteinExistence type="predicted"/>
<protein>
    <submittedName>
        <fullName evidence="3">Uncharacterized protein</fullName>
    </submittedName>
</protein>
<evidence type="ECO:0000256" key="2">
    <source>
        <dbReference type="SAM" id="Phobius"/>
    </source>
</evidence>
<dbReference type="Proteomes" id="UP000054279">
    <property type="component" value="Unassembled WGS sequence"/>
</dbReference>
<sequence>MPLIQSLNYVVLRRAPPPPPPLQGPPPPNNAPPPPPVGPPPPSPQAISAHDLTSTFPMPTTTSEFHTFIPSSHSVHSSSSSPTPTKPLFHQAKTPSSSTKGPPTALIIFLSLLFITLAIGLVAVIINVTFWYRKSKQDEKKACERERKHGSDYTVHDPDEGIEPEVGADVPVGPKARSKFGGLTGASNVFMKRGSVLLNGLSLSWAKGRDEKVQSWSTERCKNTGGGGARGKGLNLGKGEKLGKEGSLAGIRTIGGERLLDDWAWGNLGEGERLDNEGSLGNGIREMLDERRLDD</sequence>
<feature type="compositionally biased region" description="Pro residues" evidence="1">
    <location>
        <begin position="15"/>
        <end position="44"/>
    </location>
</feature>
<keyword evidence="2" id="KW-1133">Transmembrane helix</keyword>
<evidence type="ECO:0000256" key="1">
    <source>
        <dbReference type="SAM" id="MobiDB-lite"/>
    </source>
</evidence>
<evidence type="ECO:0000313" key="3">
    <source>
        <dbReference type="EMBL" id="KIJ35297.1"/>
    </source>
</evidence>
<feature type="compositionally biased region" description="Low complexity" evidence="1">
    <location>
        <begin position="71"/>
        <end position="81"/>
    </location>
</feature>
<dbReference type="AlphaFoldDB" id="A0A0C9V112"/>
<name>A0A0C9V112_SPHS4</name>
<feature type="compositionally biased region" description="Gly residues" evidence="1">
    <location>
        <begin position="224"/>
        <end position="236"/>
    </location>
</feature>
<reference evidence="3 4" key="1">
    <citation type="submission" date="2014-06" db="EMBL/GenBank/DDBJ databases">
        <title>Evolutionary Origins and Diversification of the Mycorrhizal Mutualists.</title>
        <authorList>
            <consortium name="DOE Joint Genome Institute"/>
            <consortium name="Mycorrhizal Genomics Consortium"/>
            <person name="Kohler A."/>
            <person name="Kuo A."/>
            <person name="Nagy L.G."/>
            <person name="Floudas D."/>
            <person name="Copeland A."/>
            <person name="Barry K.W."/>
            <person name="Cichocki N."/>
            <person name="Veneault-Fourrey C."/>
            <person name="LaButti K."/>
            <person name="Lindquist E.A."/>
            <person name="Lipzen A."/>
            <person name="Lundell T."/>
            <person name="Morin E."/>
            <person name="Murat C."/>
            <person name="Riley R."/>
            <person name="Ohm R."/>
            <person name="Sun H."/>
            <person name="Tunlid A."/>
            <person name="Henrissat B."/>
            <person name="Grigoriev I.V."/>
            <person name="Hibbett D.S."/>
            <person name="Martin F."/>
        </authorList>
    </citation>
    <scope>NUCLEOTIDE SEQUENCE [LARGE SCALE GENOMIC DNA]</scope>
    <source>
        <strain evidence="3 4">SS14</strain>
    </source>
</reference>
<feature type="region of interest" description="Disordered" evidence="1">
    <location>
        <begin position="219"/>
        <end position="238"/>
    </location>
</feature>
<accession>A0A0C9V112</accession>